<protein>
    <submittedName>
        <fullName evidence="1">Uncharacterized protein</fullName>
    </submittedName>
</protein>
<reference evidence="1" key="1">
    <citation type="submission" date="2023-04" db="EMBL/GenBank/DDBJ databases">
        <title>A chromosome-level genome assembly of the parasitoid wasp Eretmocerus hayati.</title>
        <authorList>
            <person name="Zhong Y."/>
            <person name="Liu S."/>
            <person name="Liu Y."/>
        </authorList>
    </citation>
    <scope>NUCLEOTIDE SEQUENCE</scope>
    <source>
        <strain evidence="1">ZJU_SS_LIU_2023</strain>
    </source>
</reference>
<comment type="caution">
    <text evidence="1">The sequence shown here is derived from an EMBL/GenBank/DDBJ whole genome shotgun (WGS) entry which is preliminary data.</text>
</comment>
<accession>A0ACC2P1L4</accession>
<gene>
    <name evidence="1" type="ORF">QAD02_012780</name>
</gene>
<proteinExistence type="predicted"/>
<dbReference type="Proteomes" id="UP001239111">
    <property type="component" value="Chromosome 2"/>
</dbReference>
<dbReference type="EMBL" id="CM056742">
    <property type="protein sequence ID" value="KAJ8676993.1"/>
    <property type="molecule type" value="Genomic_DNA"/>
</dbReference>
<organism evidence="1 2">
    <name type="scientific">Eretmocerus hayati</name>
    <dbReference type="NCBI Taxonomy" id="131215"/>
    <lineage>
        <taxon>Eukaryota</taxon>
        <taxon>Metazoa</taxon>
        <taxon>Ecdysozoa</taxon>
        <taxon>Arthropoda</taxon>
        <taxon>Hexapoda</taxon>
        <taxon>Insecta</taxon>
        <taxon>Pterygota</taxon>
        <taxon>Neoptera</taxon>
        <taxon>Endopterygota</taxon>
        <taxon>Hymenoptera</taxon>
        <taxon>Apocrita</taxon>
        <taxon>Proctotrupomorpha</taxon>
        <taxon>Chalcidoidea</taxon>
        <taxon>Aphelinidae</taxon>
        <taxon>Aphelininae</taxon>
        <taxon>Eretmocerus</taxon>
    </lineage>
</organism>
<evidence type="ECO:0000313" key="1">
    <source>
        <dbReference type="EMBL" id="KAJ8676993.1"/>
    </source>
</evidence>
<keyword evidence="2" id="KW-1185">Reference proteome</keyword>
<sequence>MSRRRGTKNKKAGQLGDGMGALRDETTVENEIASVEDEIDVVTIDNPYIDPCVQAALAIEGTTTQAINEACTWLIAAPPTTTSEQSASGILATTKTFLSAPPTTTPESSASGVSTTTKTFLYESKESTSSAETQVGKSSNSSTNFWGKEWAAVEELAKHGLANQLLTLLKKKLQADEEAAAERTKRTILNPERQYEPEPIGTPRIPPMPLGVPLYTFLRPDQQEPLPLNYQLNIHDAPMILNPVPTNTIVTTTANANQNITTTNI</sequence>
<evidence type="ECO:0000313" key="2">
    <source>
        <dbReference type="Proteomes" id="UP001239111"/>
    </source>
</evidence>
<name>A0ACC2P1L4_9HYME</name>